<keyword evidence="4" id="KW-1185">Reference proteome</keyword>
<reference evidence="3" key="1">
    <citation type="journal article" date="2024" name="Int. J. Syst. Evol. Microbiol.">
        <title>Turicibacter faecis sp. nov., isolated from faeces of heart failure mouse model.</title>
        <authorList>
            <person name="Imamura Y."/>
            <person name="Motooka D."/>
            <person name="Nakajima Y."/>
            <person name="Ito S."/>
            <person name="Kitakaze M."/>
            <person name="Iida T."/>
            <person name="Nakamura S."/>
        </authorList>
    </citation>
    <scope>NUCLEOTIDE SEQUENCE</scope>
    <source>
        <strain evidence="3">TC023</strain>
    </source>
</reference>
<evidence type="ECO:0000259" key="2">
    <source>
        <dbReference type="Pfam" id="PF13477"/>
    </source>
</evidence>
<dbReference type="PANTHER" id="PTHR12526">
    <property type="entry name" value="GLYCOSYLTRANSFERASE"/>
    <property type="match status" value="1"/>
</dbReference>
<keyword evidence="3" id="KW-0808">Transferase</keyword>
<dbReference type="RefSeq" id="WP_338617484.1">
    <property type="nucleotide sequence ID" value="NZ_AP028127.1"/>
</dbReference>
<protein>
    <submittedName>
        <fullName evidence="3">Glycosyl transferase family 1</fullName>
    </submittedName>
</protein>
<evidence type="ECO:0000313" key="4">
    <source>
        <dbReference type="Proteomes" id="UP001432099"/>
    </source>
</evidence>
<dbReference type="Proteomes" id="UP001432099">
    <property type="component" value="Chromosome"/>
</dbReference>
<feature type="domain" description="Glycosyltransferase subfamily 4-like N-terminal" evidence="2">
    <location>
        <begin position="3"/>
        <end position="146"/>
    </location>
</feature>
<proteinExistence type="predicted"/>
<gene>
    <name evidence="3" type="ORF">T23_17320</name>
</gene>
<sequence length="373" mass="42521">MQKVLYITTLSRTINAFLVPHIQFLMNQGIKVDCACFVDKEIDPTLIESGVKVYNVPFSRNPLGLNNYQAFQKLQKIQAEENYDYIHVHTPIAGLYGRLLKLKFKNLTSIYTAHGFHFHKGGSKLGWLLYYPIERLMAPLTDMLITINGEDYERALRFPIKKVFKVNGVGIDFETYGVEDLDRNALRAKYDLKPEDFVIAMIAEVNENKNHRQIIEAVHLLKQRNISVKVLCAGEGVLFDQVREVIKEKGLESNIRLLGFTQNVKEVIAVSDIGVLLSYREGLPRSVMELMCCKKPVIGTNIRGNRDLIIHEKTGYLVPINDELQTANYIENFVRNSQLIETMGAASYEAIKEFSMDTVLKQMEVLWGGAIDE</sequence>
<evidence type="ECO:0000313" key="3">
    <source>
        <dbReference type="EMBL" id="BEH91630.1"/>
    </source>
</evidence>
<organism evidence="3 4">
    <name type="scientific">Turicibacter faecis</name>
    <dbReference type="NCBI Taxonomy" id="2963365"/>
    <lineage>
        <taxon>Bacteria</taxon>
        <taxon>Bacillati</taxon>
        <taxon>Bacillota</taxon>
        <taxon>Erysipelotrichia</taxon>
        <taxon>Erysipelotrichales</taxon>
        <taxon>Turicibacteraceae</taxon>
        <taxon>Turicibacter</taxon>
    </lineage>
</organism>
<dbReference type="Pfam" id="PF13477">
    <property type="entry name" value="Glyco_trans_4_2"/>
    <property type="match status" value="1"/>
</dbReference>
<dbReference type="Pfam" id="PF00534">
    <property type="entry name" value="Glycos_transf_1"/>
    <property type="match status" value="1"/>
</dbReference>
<accession>A0ABN6ZI68</accession>
<dbReference type="SUPFAM" id="SSF53756">
    <property type="entry name" value="UDP-Glycosyltransferase/glycogen phosphorylase"/>
    <property type="match status" value="1"/>
</dbReference>
<dbReference type="GO" id="GO:0016740">
    <property type="term" value="F:transferase activity"/>
    <property type="evidence" value="ECO:0007669"/>
    <property type="project" value="UniProtKB-KW"/>
</dbReference>
<evidence type="ECO:0000259" key="1">
    <source>
        <dbReference type="Pfam" id="PF00534"/>
    </source>
</evidence>
<dbReference type="Gene3D" id="3.40.50.2000">
    <property type="entry name" value="Glycogen Phosphorylase B"/>
    <property type="match status" value="2"/>
</dbReference>
<dbReference type="InterPro" id="IPR001296">
    <property type="entry name" value="Glyco_trans_1"/>
</dbReference>
<feature type="domain" description="Glycosyl transferase family 1" evidence="1">
    <location>
        <begin position="182"/>
        <end position="348"/>
    </location>
</feature>
<dbReference type="PANTHER" id="PTHR12526:SF630">
    <property type="entry name" value="GLYCOSYLTRANSFERASE"/>
    <property type="match status" value="1"/>
</dbReference>
<dbReference type="EMBL" id="AP028127">
    <property type="protein sequence ID" value="BEH91630.1"/>
    <property type="molecule type" value="Genomic_DNA"/>
</dbReference>
<name>A0ABN6ZI68_9FIRM</name>
<dbReference type="CDD" id="cd03808">
    <property type="entry name" value="GT4_CapM-like"/>
    <property type="match status" value="1"/>
</dbReference>
<dbReference type="InterPro" id="IPR028098">
    <property type="entry name" value="Glyco_trans_4-like_N"/>
</dbReference>